<dbReference type="GeneID" id="101856710"/>
<protein>
    <submittedName>
        <fullName evidence="3">Uncharacterized protein LOC101856710</fullName>
    </submittedName>
</protein>
<proteinExistence type="predicted"/>
<keyword evidence="1" id="KW-0732">Signal</keyword>
<keyword evidence="2" id="KW-1185">Reference proteome</keyword>
<evidence type="ECO:0000256" key="1">
    <source>
        <dbReference type="SAM" id="SignalP"/>
    </source>
</evidence>
<organism evidence="2 3">
    <name type="scientific">Aplysia californica</name>
    <name type="common">California sea hare</name>
    <dbReference type="NCBI Taxonomy" id="6500"/>
    <lineage>
        <taxon>Eukaryota</taxon>
        <taxon>Metazoa</taxon>
        <taxon>Spiralia</taxon>
        <taxon>Lophotrochozoa</taxon>
        <taxon>Mollusca</taxon>
        <taxon>Gastropoda</taxon>
        <taxon>Heterobranchia</taxon>
        <taxon>Euthyneura</taxon>
        <taxon>Tectipleura</taxon>
        <taxon>Aplysiida</taxon>
        <taxon>Aplysioidea</taxon>
        <taxon>Aplysiidae</taxon>
        <taxon>Aplysia</taxon>
    </lineage>
</organism>
<reference evidence="3" key="1">
    <citation type="submission" date="2025-08" db="UniProtKB">
        <authorList>
            <consortium name="RefSeq"/>
        </authorList>
    </citation>
    <scope>IDENTIFICATION</scope>
</reference>
<feature type="chain" id="PRO_5045785329" evidence="1">
    <location>
        <begin position="24"/>
        <end position="279"/>
    </location>
</feature>
<dbReference type="Proteomes" id="UP000694888">
    <property type="component" value="Unplaced"/>
</dbReference>
<dbReference type="RefSeq" id="XP_005091404.2">
    <property type="nucleotide sequence ID" value="XM_005091347.2"/>
</dbReference>
<sequence length="279" mass="31102">MNTRTILHPVTLILLSFLVKTRCAQPKALTVMADVVRAVSQGSALRYQIDDITKCSVLPGSSPNNLVLYDLSWEVRTARLNNTAGQRSLLVSNERQVNGSRSGEQWPVTRQVNVAIRENGTMDVMVVGLEYGSYKWIETYKYRCLWNGTGGGASVYQQDLGGALIGDFLSLRQAVATGYSLAYAINGQTLVPPFGNEIWVGRISDIRWNKNHSEIVFSRRWTFVDVVNVTSVSTAPNNSVIIQRYSYSRSFYILISSTTHKGFLNSTGSVHFFKLPYGE</sequence>
<feature type="signal peptide" evidence="1">
    <location>
        <begin position="1"/>
        <end position="23"/>
    </location>
</feature>
<evidence type="ECO:0000313" key="3">
    <source>
        <dbReference type="RefSeq" id="XP_005091404.2"/>
    </source>
</evidence>
<gene>
    <name evidence="3" type="primary">LOC101856710</name>
</gene>
<name>A0ABM0JDU6_APLCA</name>
<evidence type="ECO:0000313" key="2">
    <source>
        <dbReference type="Proteomes" id="UP000694888"/>
    </source>
</evidence>
<accession>A0ABM0JDU6</accession>